<feature type="transmembrane region" description="Helical" evidence="8">
    <location>
        <begin position="172"/>
        <end position="194"/>
    </location>
</feature>
<evidence type="ECO:0000256" key="8">
    <source>
        <dbReference type="SAM" id="Phobius"/>
    </source>
</evidence>
<dbReference type="InterPro" id="IPR036259">
    <property type="entry name" value="MFS_trans_sf"/>
</dbReference>
<reference evidence="10" key="2">
    <citation type="journal article" date="2023" name="IMA Fungus">
        <title>Comparative genomic study of the Penicillium genus elucidates a diverse pangenome and 15 lateral gene transfer events.</title>
        <authorList>
            <person name="Petersen C."/>
            <person name="Sorensen T."/>
            <person name="Nielsen M.R."/>
            <person name="Sondergaard T.E."/>
            <person name="Sorensen J.L."/>
            <person name="Fitzpatrick D.A."/>
            <person name="Frisvad J.C."/>
            <person name="Nielsen K.L."/>
        </authorList>
    </citation>
    <scope>NUCLEOTIDE SEQUENCE</scope>
    <source>
        <strain evidence="10">IBT 29677</strain>
    </source>
</reference>
<gene>
    <name evidence="10" type="ORF">N7509_004667</name>
</gene>
<accession>A0A9W9W0R1</accession>
<dbReference type="PANTHER" id="PTHR48022:SF2">
    <property type="entry name" value="PLASTIDIC GLUCOSE TRANSPORTER 4"/>
    <property type="match status" value="1"/>
</dbReference>
<dbReference type="Gene3D" id="1.20.1250.20">
    <property type="entry name" value="MFS general substrate transporter like domains"/>
    <property type="match status" value="1"/>
</dbReference>
<comment type="similarity">
    <text evidence="2 7">Belongs to the major facilitator superfamily. Sugar transporter (TC 2.A.1.1) family.</text>
</comment>
<dbReference type="InterPro" id="IPR005828">
    <property type="entry name" value="MFS_sugar_transport-like"/>
</dbReference>
<dbReference type="OrthoDB" id="6133115at2759"/>
<evidence type="ECO:0000256" key="3">
    <source>
        <dbReference type="ARBA" id="ARBA00022448"/>
    </source>
</evidence>
<feature type="transmembrane region" description="Helical" evidence="8">
    <location>
        <begin position="108"/>
        <end position="130"/>
    </location>
</feature>
<feature type="domain" description="Major facilitator superfamily (MFS) profile" evidence="9">
    <location>
        <begin position="13"/>
        <end position="452"/>
    </location>
</feature>
<keyword evidence="6 8" id="KW-0472">Membrane</keyword>
<dbReference type="GO" id="GO:0005351">
    <property type="term" value="F:carbohydrate:proton symporter activity"/>
    <property type="evidence" value="ECO:0007669"/>
    <property type="project" value="TreeGrafter"/>
</dbReference>
<protein>
    <recommendedName>
        <fullName evidence="9">Major facilitator superfamily (MFS) profile domain-containing protein</fullName>
    </recommendedName>
</protein>
<dbReference type="SUPFAM" id="SSF103473">
    <property type="entry name" value="MFS general substrate transporter"/>
    <property type="match status" value="1"/>
</dbReference>
<sequence>MKSIKGQTLYRVMRFSCCLAFGLYGYDAGVLGGVQDTAPFREALGNPTGSYIIPMVASSYTLAAAVCALAVSWLGMPLGRRGCVVLGDILVVIGGSLQASSWSVGQIIAGRVLCGFGIGFISCAVPTYMAEMSLTEKERGPEVALQCVFLVSGCAFAYWVDFGFTRLDNQLSWRFPLGFQALLAAISGVTMFLLPDTPRWYYARGRLEEADAILARLHDQPVSSPAVQAMRQSILSSLEHEAEETKSINVLDLIWDRSNLRVGRRIRISFLILSLQQMMGINIAVYYSVTIFSQIGLSSTISQLLAAVMNTIFAIRSFLLPSTIERFGRRKIMIYSACGLGICLAVFIGMIGSPHPTLAKQWTAVAAIVVYNLIFGYGWIGVCWLYGPEIAPLQFRHVGAAAGAFGEWLFCFITVFAGGIGLNNVGWKLWIWCLASCAVAIPFVWFMCPETTGKTLEEIDLLFEKRGDALGSNSYYQHQQHKLKEINFIHQESVDV</sequence>
<dbReference type="InterPro" id="IPR003663">
    <property type="entry name" value="Sugar/inositol_transpt"/>
</dbReference>
<feature type="transmembrane region" description="Helical" evidence="8">
    <location>
        <begin position="398"/>
        <end position="417"/>
    </location>
</feature>
<dbReference type="Proteomes" id="UP001147747">
    <property type="component" value="Unassembled WGS sequence"/>
</dbReference>
<dbReference type="PANTHER" id="PTHR48022">
    <property type="entry name" value="PLASTIDIC GLUCOSE TRANSPORTER 4"/>
    <property type="match status" value="1"/>
</dbReference>
<dbReference type="GO" id="GO:0016020">
    <property type="term" value="C:membrane"/>
    <property type="evidence" value="ECO:0007669"/>
    <property type="project" value="UniProtKB-SubCell"/>
</dbReference>
<proteinExistence type="inferred from homology"/>
<comment type="subcellular location">
    <subcellularLocation>
        <location evidence="1">Membrane</location>
        <topology evidence="1">Multi-pass membrane protein</topology>
    </subcellularLocation>
</comment>
<feature type="transmembrane region" description="Helical" evidence="8">
    <location>
        <begin position="12"/>
        <end position="31"/>
    </location>
</feature>
<dbReference type="EMBL" id="JAPZBU010000006">
    <property type="protein sequence ID" value="KAJ5396554.1"/>
    <property type="molecule type" value="Genomic_DNA"/>
</dbReference>
<feature type="transmembrane region" description="Helical" evidence="8">
    <location>
        <begin position="51"/>
        <end position="71"/>
    </location>
</feature>
<organism evidence="10 11">
    <name type="scientific">Penicillium cosmopolitanum</name>
    <dbReference type="NCBI Taxonomy" id="1131564"/>
    <lineage>
        <taxon>Eukaryota</taxon>
        <taxon>Fungi</taxon>
        <taxon>Dikarya</taxon>
        <taxon>Ascomycota</taxon>
        <taxon>Pezizomycotina</taxon>
        <taxon>Eurotiomycetes</taxon>
        <taxon>Eurotiomycetidae</taxon>
        <taxon>Eurotiales</taxon>
        <taxon>Aspergillaceae</taxon>
        <taxon>Penicillium</taxon>
    </lineage>
</organism>
<keyword evidence="3 7" id="KW-0813">Transport</keyword>
<feature type="transmembrane region" description="Helical" evidence="8">
    <location>
        <begin position="332"/>
        <end position="352"/>
    </location>
</feature>
<feature type="transmembrane region" description="Helical" evidence="8">
    <location>
        <begin position="83"/>
        <end position="102"/>
    </location>
</feature>
<dbReference type="RefSeq" id="XP_056488606.1">
    <property type="nucleotide sequence ID" value="XM_056629304.1"/>
</dbReference>
<dbReference type="NCBIfam" id="TIGR00879">
    <property type="entry name" value="SP"/>
    <property type="match status" value="1"/>
</dbReference>
<evidence type="ECO:0000313" key="10">
    <source>
        <dbReference type="EMBL" id="KAJ5396554.1"/>
    </source>
</evidence>
<evidence type="ECO:0000256" key="1">
    <source>
        <dbReference type="ARBA" id="ARBA00004141"/>
    </source>
</evidence>
<feature type="transmembrane region" description="Helical" evidence="8">
    <location>
        <begin position="429"/>
        <end position="448"/>
    </location>
</feature>
<dbReference type="AlphaFoldDB" id="A0A9W9W0R1"/>
<keyword evidence="4 8" id="KW-0812">Transmembrane</keyword>
<dbReference type="Pfam" id="PF00083">
    <property type="entry name" value="Sugar_tr"/>
    <property type="match status" value="1"/>
</dbReference>
<comment type="caution">
    <text evidence="10">The sequence shown here is derived from an EMBL/GenBank/DDBJ whole genome shotgun (WGS) entry which is preliminary data.</text>
</comment>
<keyword evidence="11" id="KW-1185">Reference proteome</keyword>
<evidence type="ECO:0000256" key="7">
    <source>
        <dbReference type="RuleBase" id="RU003346"/>
    </source>
</evidence>
<evidence type="ECO:0000256" key="2">
    <source>
        <dbReference type="ARBA" id="ARBA00010992"/>
    </source>
</evidence>
<reference evidence="10" key="1">
    <citation type="submission" date="2022-12" db="EMBL/GenBank/DDBJ databases">
        <authorList>
            <person name="Petersen C."/>
        </authorList>
    </citation>
    <scope>NUCLEOTIDE SEQUENCE</scope>
    <source>
        <strain evidence="10">IBT 29677</strain>
    </source>
</reference>
<name>A0A9W9W0R1_9EURO</name>
<evidence type="ECO:0000259" key="9">
    <source>
        <dbReference type="PROSITE" id="PS50850"/>
    </source>
</evidence>
<evidence type="ECO:0000256" key="4">
    <source>
        <dbReference type="ARBA" id="ARBA00022692"/>
    </source>
</evidence>
<keyword evidence="5 8" id="KW-1133">Transmembrane helix</keyword>
<dbReference type="PROSITE" id="PS50850">
    <property type="entry name" value="MFS"/>
    <property type="match status" value="1"/>
</dbReference>
<evidence type="ECO:0000313" key="11">
    <source>
        <dbReference type="Proteomes" id="UP001147747"/>
    </source>
</evidence>
<evidence type="ECO:0000256" key="5">
    <source>
        <dbReference type="ARBA" id="ARBA00022989"/>
    </source>
</evidence>
<dbReference type="InterPro" id="IPR050360">
    <property type="entry name" value="MFS_Sugar_Transporters"/>
</dbReference>
<dbReference type="PRINTS" id="PR00171">
    <property type="entry name" value="SUGRTRNSPORT"/>
</dbReference>
<dbReference type="InterPro" id="IPR020846">
    <property type="entry name" value="MFS_dom"/>
</dbReference>
<feature type="transmembrane region" description="Helical" evidence="8">
    <location>
        <begin position="268"/>
        <end position="289"/>
    </location>
</feature>
<feature type="transmembrane region" description="Helical" evidence="8">
    <location>
        <begin position="301"/>
        <end position="320"/>
    </location>
</feature>
<evidence type="ECO:0000256" key="6">
    <source>
        <dbReference type="ARBA" id="ARBA00023136"/>
    </source>
</evidence>
<dbReference type="GeneID" id="81368284"/>
<feature type="transmembrane region" description="Helical" evidence="8">
    <location>
        <begin position="364"/>
        <end position="386"/>
    </location>
</feature>
<feature type="transmembrane region" description="Helical" evidence="8">
    <location>
        <begin position="142"/>
        <end position="160"/>
    </location>
</feature>